<keyword evidence="2" id="KW-1185">Reference proteome</keyword>
<evidence type="ECO:0000313" key="2">
    <source>
        <dbReference type="Proteomes" id="UP000193108"/>
    </source>
</evidence>
<evidence type="ECO:0000313" key="1">
    <source>
        <dbReference type="EMBL" id="ORW17703.1"/>
    </source>
</evidence>
<comment type="caution">
    <text evidence="1">The sequence shown here is derived from an EMBL/GenBank/DDBJ whole genome shotgun (WGS) entry which is preliminary data.</text>
</comment>
<gene>
    <name evidence="1" type="ORF">AWC18_16785</name>
</gene>
<proteinExistence type="predicted"/>
<organism evidence="1 2">
    <name type="scientific">Mycolicibacter nonchromogenicus</name>
    <name type="common">Mycobacterium nonchromogenicum</name>
    <dbReference type="NCBI Taxonomy" id="1782"/>
    <lineage>
        <taxon>Bacteria</taxon>
        <taxon>Bacillati</taxon>
        <taxon>Actinomycetota</taxon>
        <taxon>Actinomycetes</taxon>
        <taxon>Mycobacteriales</taxon>
        <taxon>Mycobacteriaceae</taxon>
        <taxon>Mycolicibacter</taxon>
    </lineage>
</organism>
<dbReference type="EMBL" id="LQPI01000062">
    <property type="protein sequence ID" value="ORW17703.1"/>
    <property type="molecule type" value="Genomic_DNA"/>
</dbReference>
<name>A0A1X1Z2X1_MYCNO</name>
<sequence length="67" mass="7096">MDSNTLTNSAEALTTAPDTFDLFPLTIDGWFADMAVMSEPDVDGFFPLADAPVDMGIDTLLSGVLTP</sequence>
<dbReference type="Proteomes" id="UP000193108">
    <property type="component" value="Unassembled WGS sequence"/>
</dbReference>
<dbReference type="AlphaFoldDB" id="A0A1X1Z2X1"/>
<protein>
    <submittedName>
        <fullName evidence="1">Uncharacterized protein</fullName>
    </submittedName>
</protein>
<accession>A0A1X1Z2X1</accession>
<reference evidence="1 2" key="1">
    <citation type="submission" date="2016-01" db="EMBL/GenBank/DDBJ databases">
        <title>The new phylogeny of the genus Mycobacterium.</title>
        <authorList>
            <person name="Tarcisio F."/>
            <person name="Conor M."/>
            <person name="Antonella G."/>
            <person name="Elisabetta G."/>
            <person name="Giulia F.S."/>
            <person name="Sara T."/>
            <person name="Anna F."/>
            <person name="Clotilde B."/>
            <person name="Roberto B."/>
            <person name="Veronica D.S."/>
            <person name="Fabio R."/>
            <person name="Monica P."/>
            <person name="Olivier J."/>
            <person name="Enrico T."/>
            <person name="Nicola S."/>
        </authorList>
    </citation>
    <scope>NUCLEOTIDE SEQUENCE [LARGE SCALE GENOMIC DNA]</scope>
    <source>
        <strain evidence="1 2">DSM 44164</strain>
    </source>
</reference>